<organism evidence="1 2">
    <name type="scientific">candidate division WOR-1 bacterium DG_54_3</name>
    <dbReference type="NCBI Taxonomy" id="1703775"/>
    <lineage>
        <taxon>Bacteria</taxon>
        <taxon>Bacillati</taxon>
        <taxon>Saganbacteria</taxon>
    </lineage>
</organism>
<evidence type="ECO:0000313" key="1">
    <source>
        <dbReference type="EMBL" id="KPJ65400.1"/>
    </source>
</evidence>
<dbReference type="AlphaFoldDB" id="A0A0S7XSL4"/>
<dbReference type="EMBL" id="LIZX01000119">
    <property type="protein sequence ID" value="KPJ65400.1"/>
    <property type="molecule type" value="Genomic_DNA"/>
</dbReference>
<proteinExistence type="predicted"/>
<reference evidence="1 2" key="1">
    <citation type="journal article" date="2015" name="Microbiome">
        <title>Genomic resolution of linkages in carbon, nitrogen, and sulfur cycling among widespread estuary sediment bacteria.</title>
        <authorList>
            <person name="Baker B.J."/>
            <person name="Lazar C.S."/>
            <person name="Teske A.P."/>
            <person name="Dick G.J."/>
        </authorList>
    </citation>
    <scope>NUCLEOTIDE SEQUENCE [LARGE SCALE GENOMIC DNA]</scope>
    <source>
        <strain evidence="1">DG_54_3</strain>
    </source>
</reference>
<gene>
    <name evidence="1" type="ORF">AMJ44_10285</name>
</gene>
<comment type="caution">
    <text evidence="1">The sequence shown here is derived from an EMBL/GenBank/DDBJ whole genome shotgun (WGS) entry which is preliminary data.</text>
</comment>
<evidence type="ECO:0008006" key="3">
    <source>
        <dbReference type="Google" id="ProtNLM"/>
    </source>
</evidence>
<protein>
    <recommendedName>
        <fullName evidence="3">Methionyl/Leucyl tRNA synthetase domain-containing protein</fullName>
    </recommendedName>
</protein>
<dbReference type="Proteomes" id="UP000051861">
    <property type="component" value="Unassembled WGS sequence"/>
</dbReference>
<accession>A0A0S7XSL4</accession>
<evidence type="ECO:0000313" key="2">
    <source>
        <dbReference type="Proteomes" id="UP000051861"/>
    </source>
</evidence>
<sequence>MIQVNVKCPHCGKSLMDEDVKIDGHPSVRVMISYENKSGFLRLSSLYGSYNVESEIFVPQEEIAQFFCPHCKAELKSTRICELCRASMVPLNFASGGVIQICSRRGCKKHLIEFEKLETELLAFYNKYAPFH</sequence>
<name>A0A0S7XSL4_UNCSA</name>